<dbReference type="InterPro" id="IPR011701">
    <property type="entry name" value="MFS"/>
</dbReference>
<dbReference type="OrthoDB" id="3218494at2"/>
<accession>A0A1W2M1D1</accession>
<dbReference type="AlphaFoldDB" id="A0A1W2M1D1"/>
<dbReference type="CDD" id="cd17321">
    <property type="entry name" value="MFS_MMR_MDR_like"/>
    <property type="match status" value="1"/>
</dbReference>
<dbReference type="InterPro" id="IPR036259">
    <property type="entry name" value="MFS_trans_sf"/>
</dbReference>
<keyword evidence="5 6" id="KW-0472">Membrane</keyword>
<feature type="transmembrane region" description="Helical" evidence="6">
    <location>
        <begin position="306"/>
        <end position="331"/>
    </location>
</feature>
<reference evidence="8 9" key="1">
    <citation type="submission" date="2016-12" db="EMBL/GenBank/DDBJ databases">
        <title>Amycolatopsis keratiniphila subsp. keratiniphila genome sequencing and assembly.</title>
        <authorList>
            <person name="Mayilraj S."/>
            <person name="Kaur N."/>
        </authorList>
    </citation>
    <scope>NUCLEOTIDE SEQUENCE [LARGE SCALE GENOMIC DNA]</scope>
    <source>
        <strain evidence="8 9">DSM 44409</strain>
    </source>
</reference>
<evidence type="ECO:0000256" key="5">
    <source>
        <dbReference type="ARBA" id="ARBA00023136"/>
    </source>
</evidence>
<dbReference type="GO" id="GO:0005886">
    <property type="term" value="C:plasma membrane"/>
    <property type="evidence" value="ECO:0007669"/>
    <property type="project" value="UniProtKB-SubCell"/>
</dbReference>
<feature type="transmembrane region" description="Helical" evidence="6">
    <location>
        <begin position="377"/>
        <end position="397"/>
    </location>
</feature>
<keyword evidence="4 6" id="KW-1133">Transmembrane helix</keyword>
<feature type="transmembrane region" description="Helical" evidence="6">
    <location>
        <begin position="84"/>
        <end position="104"/>
    </location>
</feature>
<feature type="transmembrane region" description="Helical" evidence="6">
    <location>
        <begin position="352"/>
        <end position="371"/>
    </location>
</feature>
<dbReference type="PANTHER" id="PTHR42718">
    <property type="entry name" value="MAJOR FACILITATOR SUPERFAMILY MULTIDRUG TRANSPORTER MFSC"/>
    <property type="match status" value="1"/>
</dbReference>
<evidence type="ECO:0000259" key="7">
    <source>
        <dbReference type="PROSITE" id="PS50850"/>
    </source>
</evidence>
<feature type="transmembrane region" description="Helical" evidence="6">
    <location>
        <begin position="252"/>
        <end position="270"/>
    </location>
</feature>
<dbReference type="GO" id="GO:0022857">
    <property type="term" value="F:transmembrane transporter activity"/>
    <property type="evidence" value="ECO:0007669"/>
    <property type="project" value="InterPro"/>
</dbReference>
<dbReference type="Pfam" id="PF07690">
    <property type="entry name" value="MFS_1"/>
    <property type="match status" value="1"/>
</dbReference>
<feature type="transmembrane region" description="Helical" evidence="6">
    <location>
        <begin position="277"/>
        <end position="300"/>
    </location>
</feature>
<dbReference type="EMBL" id="LQMT02000007">
    <property type="protein sequence ID" value="ONF73661.1"/>
    <property type="molecule type" value="Genomic_DNA"/>
</dbReference>
<proteinExistence type="predicted"/>
<comment type="subcellular location">
    <subcellularLocation>
        <location evidence="1">Cell membrane</location>
        <topology evidence="1">Multi-pass membrane protein</topology>
    </subcellularLocation>
</comment>
<evidence type="ECO:0000313" key="8">
    <source>
        <dbReference type="EMBL" id="ONF73661.1"/>
    </source>
</evidence>
<feature type="domain" description="Major facilitator superfamily (MFS) profile" evidence="7">
    <location>
        <begin position="19"/>
        <end position="400"/>
    </location>
</feature>
<dbReference type="SUPFAM" id="SSF103473">
    <property type="entry name" value="MFS general substrate transporter"/>
    <property type="match status" value="1"/>
</dbReference>
<dbReference type="InterPro" id="IPR020846">
    <property type="entry name" value="MFS_dom"/>
</dbReference>
<keyword evidence="2" id="KW-0813">Transport</keyword>
<evidence type="ECO:0000256" key="3">
    <source>
        <dbReference type="ARBA" id="ARBA00022692"/>
    </source>
</evidence>
<evidence type="ECO:0000256" key="4">
    <source>
        <dbReference type="ARBA" id="ARBA00022989"/>
    </source>
</evidence>
<evidence type="ECO:0000256" key="6">
    <source>
        <dbReference type="SAM" id="Phobius"/>
    </source>
</evidence>
<evidence type="ECO:0000313" key="9">
    <source>
        <dbReference type="Proteomes" id="UP000076660"/>
    </source>
</evidence>
<feature type="transmembrane region" description="Helical" evidence="6">
    <location>
        <begin position="142"/>
        <end position="161"/>
    </location>
</feature>
<feature type="transmembrane region" description="Helical" evidence="6">
    <location>
        <begin position="173"/>
        <end position="195"/>
    </location>
</feature>
<keyword evidence="3 6" id="KW-0812">Transmembrane</keyword>
<dbReference type="PANTHER" id="PTHR42718:SF9">
    <property type="entry name" value="MAJOR FACILITATOR SUPERFAMILY MULTIDRUG TRANSPORTER MFSC"/>
    <property type="match status" value="1"/>
</dbReference>
<feature type="transmembrane region" description="Helical" evidence="6">
    <location>
        <begin position="20"/>
        <end position="46"/>
    </location>
</feature>
<gene>
    <name evidence="8" type="ORF">AVR91_0205995</name>
</gene>
<protein>
    <recommendedName>
        <fullName evidence="7">Major facilitator superfamily (MFS) profile domain-containing protein</fullName>
    </recommendedName>
</protein>
<feature type="transmembrane region" description="Helical" evidence="6">
    <location>
        <begin position="216"/>
        <end position="240"/>
    </location>
</feature>
<name>A0A1W2M1D1_9PSEU</name>
<evidence type="ECO:0000256" key="1">
    <source>
        <dbReference type="ARBA" id="ARBA00004651"/>
    </source>
</evidence>
<dbReference type="PROSITE" id="PS50850">
    <property type="entry name" value="MFS"/>
    <property type="match status" value="1"/>
</dbReference>
<evidence type="ECO:0000256" key="2">
    <source>
        <dbReference type="ARBA" id="ARBA00022448"/>
    </source>
</evidence>
<dbReference type="Proteomes" id="UP000076660">
    <property type="component" value="Unassembled WGS sequence"/>
</dbReference>
<dbReference type="Gene3D" id="1.20.1250.20">
    <property type="entry name" value="MFS general substrate transporter like domains"/>
    <property type="match status" value="1"/>
</dbReference>
<comment type="caution">
    <text evidence="8">The sequence shown here is derived from an EMBL/GenBank/DDBJ whole genome shotgun (WGS) entry which is preliminary data.</text>
</comment>
<feature type="transmembrane region" description="Helical" evidence="6">
    <location>
        <begin position="52"/>
        <end position="72"/>
    </location>
</feature>
<feature type="transmembrane region" description="Helical" evidence="6">
    <location>
        <begin position="110"/>
        <end position="130"/>
    </location>
</feature>
<sequence>MGICRPDDRTLHCGRTTSVLALIVTVGFLVAVDNTIVAAAAGSIVADLGAGIGLVPWLGLGYTLPFAALLVFTGPVIDRFGARAVLRWGGAGFTLGALLAATAWGTAPLMAGRVAQGVAAAAIVPATLTLLRSALPPAHRSIGAAGWLAALACGLAGGPVLGGALSQYLHWRWVFWAVLACAVVVLLLAGAAPAGQGERTPRLRRALPELMRHQTLTGSLLLQALWGIGVTGVAFFTPLAYGELFSVGPGTAALPLVIVALAVIAATPLVGRAVRRLGAGAAVAGGLATVAAGLGTLAVLGNEPAIVPRLAALALVGFGSAFTAPLTTQVLEVVPSRLAGTAAGLLSASRELSGAVGVGLAGALVALGPLVDGYTRALALSAVLTAVAASLATRLLLPRHIDEVRKIR</sequence>
<organism evidence="8 9">
    <name type="scientific">Amycolatopsis keratiniphila subsp. keratiniphila</name>
    <dbReference type="NCBI Taxonomy" id="227715"/>
    <lineage>
        <taxon>Bacteria</taxon>
        <taxon>Bacillati</taxon>
        <taxon>Actinomycetota</taxon>
        <taxon>Actinomycetes</taxon>
        <taxon>Pseudonocardiales</taxon>
        <taxon>Pseudonocardiaceae</taxon>
        <taxon>Amycolatopsis</taxon>
        <taxon>Amycolatopsis japonica group</taxon>
    </lineage>
</organism>